<accession>A0A9P7T1X8</accession>
<evidence type="ECO:0000259" key="2">
    <source>
        <dbReference type="Pfam" id="PF03959"/>
    </source>
</evidence>
<proteinExistence type="predicted"/>
<gene>
    <name evidence="3" type="ORF">E4U43_007016</name>
</gene>
<dbReference type="GO" id="GO:0005634">
    <property type="term" value="C:nucleus"/>
    <property type="evidence" value="ECO:0007669"/>
    <property type="project" value="TreeGrafter"/>
</dbReference>
<name>A0A9P7T1X8_9HYPO</name>
<feature type="domain" description="Serine hydrolase" evidence="2">
    <location>
        <begin position="22"/>
        <end position="264"/>
    </location>
</feature>
<dbReference type="Gene3D" id="3.40.50.1820">
    <property type="entry name" value="alpha/beta hydrolase"/>
    <property type="match status" value="1"/>
</dbReference>
<dbReference type="AlphaFoldDB" id="A0A9P7T1X8"/>
<evidence type="ECO:0000256" key="1">
    <source>
        <dbReference type="ARBA" id="ARBA00022801"/>
    </source>
</evidence>
<keyword evidence="4" id="KW-1185">Reference proteome</keyword>
<dbReference type="Pfam" id="PF03959">
    <property type="entry name" value="FSH1"/>
    <property type="match status" value="1"/>
</dbReference>
<evidence type="ECO:0000313" key="4">
    <source>
        <dbReference type="Proteomes" id="UP000748025"/>
    </source>
</evidence>
<dbReference type="GO" id="GO:0016787">
    <property type="term" value="F:hydrolase activity"/>
    <property type="evidence" value="ECO:0007669"/>
    <property type="project" value="UniProtKB-KW"/>
</dbReference>
<dbReference type="PANTHER" id="PTHR48070:SF6">
    <property type="entry name" value="ESTERASE OVCA2"/>
    <property type="match status" value="1"/>
</dbReference>
<dbReference type="Proteomes" id="UP000748025">
    <property type="component" value="Unassembled WGS sequence"/>
</dbReference>
<dbReference type="InterPro" id="IPR029058">
    <property type="entry name" value="AB_hydrolase_fold"/>
</dbReference>
<protein>
    <recommendedName>
        <fullName evidence="2">Serine hydrolase domain-containing protein</fullName>
    </recommendedName>
</protein>
<keyword evidence="1" id="KW-0378">Hydrolase</keyword>
<dbReference type="OrthoDB" id="2094269at2759"/>
<reference evidence="3" key="1">
    <citation type="journal article" date="2020" name="bioRxiv">
        <title>Whole genome comparisons of ergot fungi reveals the divergence and evolution of species within the genus Claviceps are the result of varying mechanisms driving genome evolution and host range expansion.</title>
        <authorList>
            <person name="Wyka S.A."/>
            <person name="Mondo S.J."/>
            <person name="Liu M."/>
            <person name="Dettman J."/>
            <person name="Nalam V."/>
            <person name="Broders K.D."/>
        </authorList>
    </citation>
    <scope>NUCLEOTIDE SEQUENCE</scope>
    <source>
        <strain evidence="3">CCC 602</strain>
    </source>
</reference>
<dbReference type="InterPro" id="IPR050593">
    <property type="entry name" value="LovG"/>
</dbReference>
<dbReference type="PANTHER" id="PTHR48070">
    <property type="entry name" value="ESTERASE OVCA2"/>
    <property type="match status" value="1"/>
</dbReference>
<dbReference type="SUPFAM" id="SSF53474">
    <property type="entry name" value="alpha/beta-Hydrolases"/>
    <property type="match status" value="1"/>
</dbReference>
<evidence type="ECO:0000313" key="3">
    <source>
        <dbReference type="EMBL" id="KAG6014005.1"/>
    </source>
</evidence>
<dbReference type="EMBL" id="SRPW01000514">
    <property type="protein sequence ID" value="KAG6014005.1"/>
    <property type="molecule type" value="Genomic_DNA"/>
</dbReference>
<dbReference type="GO" id="GO:0005737">
    <property type="term" value="C:cytoplasm"/>
    <property type="evidence" value="ECO:0007669"/>
    <property type="project" value="TreeGrafter"/>
</dbReference>
<comment type="caution">
    <text evidence="3">The sequence shown here is derived from an EMBL/GenBank/DDBJ whole genome shotgun (WGS) entry which is preliminary data.</text>
</comment>
<dbReference type="InterPro" id="IPR005645">
    <property type="entry name" value="FSH-like_dom"/>
</dbReference>
<dbReference type="GO" id="GO:0019748">
    <property type="term" value="P:secondary metabolic process"/>
    <property type="evidence" value="ECO:0007669"/>
    <property type="project" value="TreeGrafter"/>
</dbReference>
<sequence length="278" mass="30057">MAAPVPAAAAAAAATHPKNTKQNVKILMLHGFTQSGPLFHAKTRALEKLLTKVLSPLSLTPQLIYPTAPNRLVLQDIPGYVPSGGDHVHDHDDNYQPDTWAWWRRDDASGTYTLLEEGMTTIAHAIAEADGIDGICGFSQGAAAAGLVAAALEPTRVVPSPERQEEGGGKEAAAAARWVRRLRKANRGRAVRFAVSYSGFWAPVASLQFLYEPRIQTPMLHYLGSLDTVVEEGRSRALVDRCVSAMTVVHPGGHHVPVSKEWVMPLAGFIKQHVQDVV</sequence>
<organism evidence="3 4">
    <name type="scientific">Claviceps pusilla</name>
    <dbReference type="NCBI Taxonomy" id="123648"/>
    <lineage>
        <taxon>Eukaryota</taxon>
        <taxon>Fungi</taxon>
        <taxon>Dikarya</taxon>
        <taxon>Ascomycota</taxon>
        <taxon>Pezizomycotina</taxon>
        <taxon>Sordariomycetes</taxon>
        <taxon>Hypocreomycetidae</taxon>
        <taxon>Hypocreales</taxon>
        <taxon>Clavicipitaceae</taxon>
        <taxon>Claviceps</taxon>
    </lineage>
</organism>